<evidence type="ECO:0000256" key="5">
    <source>
        <dbReference type="ARBA" id="ARBA00023136"/>
    </source>
</evidence>
<feature type="transmembrane region" description="Helical" evidence="6">
    <location>
        <begin position="305"/>
        <end position="327"/>
    </location>
</feature>
<feature type="transmembrane region" description="Helical" evidence="6">
    <location>
        <begin position="231"/>
        <end position="251"/>
    </location>
</feature>
<dbReference type="Proteomes" id="UP001227230">
    <property type="component" value="Chromosome 13"/>
</dbReference>
<dbReference type="InterPro" id="IPR006977">
    <property type="entry name" value="Yip1_dom"/>
</dbReference>
<dbReference type="PANTHER" id="PTHR12822">
    <property type="entry name" value="PROTEIN YIPF"/>
    <property type="match status" value="1"/>
</dbReference>
<comment type="subcellular location">
    <subcellularLocation>
        <location evidence="6">Golgi apparatus membrane</location>
        <topology evidence="6">Multi-pass membrane protein</topology>
    </subcellularLocation>
    <subcellularLocation>
        <location evidence="1">Membrane</location>
        <topology evidence="1">Multi-pass membrane protein</topology>
    </subcellularLocation>
</comment>
<evidence type="ECO:0000313" key="10">
    <source>
        <dbReference type="Proteomes" id="UP001227230"/>
    </source>
</evidence>
<evidence type="ECO:0000256" key="7">
    <source>
        <dbReference type="SAM" id="MobiDB-lite"/>
    </source>
</evidence>
<keyword evidence="10" id="KW-1185">Reference proteome</keyword>
<dbReference type="InterPro" id="IPR039765">
    <property type="entry name" value="Yip5/YIPF1/YIPF2"/>
</dbReference>
<feature type="transmembrane region" description="Helical" evidence="6">
    <location>
        <begin position="334"/>
        <end position="355"/>
    </location>
</feature>
<feature type="domain" description="Yip1" evidence="8">
    <location>
        <begin position="215"/>
        <end position="378"/>
    </location>
</feature>
<feature type="transmembrane region" description="Helical" evidence="6">
    <location>
        <begin position="361"/>
        <end position="383"/>
    </location>
</feature>
<evidence type="ECO:0000256" key="3">
    <source>
        <dbReference type="ARBA" id="ARBA00022692"/>
    </source>
</evidence>
<evidence type="ECO:0000256" key="6">
    <source>
        <dbReference type="RuleBase" id="RU361264"/>
    </source>
</evidence>
<accession>A0ABY9D0G6</accession>
<proteinExistence type="inferred from homology"/>
<name>A0ABY9D0G6_VITVI</name>
<evidence type="ECO:0000256" key="2">
    <source>
        <dbReference type="ARBA" id="ARBA00010596"/>
    </source>
</evidence>
<reference evidence="9 10" key="1">
    <citation type="journal article" date="2023" name="Hortic Res">
        <title>The complete reference genome for grapevine (Vitis vinifera L.) genetics and breeding.</title>
        <authorList>
            <person name="Shi X."/>
            <person name="Cao S."/>
            <person name="Wang X."/>
            <person name="Huang S."/>
            <person name="Wang Y."/>
            <person name="Liu Z."/>
            <person name="Liu W."/>
            <person name="Leng X."/>
            <person name="Peng Y."/>
            <person name="Wang N."/>
            <person name="Wang Y."/>
            <person name="Ma Z."/>
            <person name="Xu X."/>
            <person name="Zhang F."/>
            <person name="Xue H."/>
            <person name="Zhong H."/>
            <person name="Wang Y."/>
            <person name="Zhang K."/>
            <person name="Velt A."/>
            <person name="Avia K."/>
            <person name="Holtgrawe D."/>
            <person name="Grimplet J."/>
            <person name="Matus J.T."/>
            <person name="Ware D."/>
            <person name="Wu X."/>
            <person name="Wang H."/>
            <person name="Liu C."/>
            <person name="Fang Y."/>
            <person name="Rustenholz C."/>
            <person name="Cheng Z."/>
            <person name="Xiao H."/>
            <person name="Zhou Y."/>
        </authorList>
    </citation>
    <scope>NUCLEOTIDE SEQUENCE [LARGE SCALE GENOMIC DNA]</scope>
    <source>
        <strain evidence="10">cv. Pinot noir / PN40024</strain>
        <tissue evidence="9">Leaf</tissue>
    </source>
</reference>
<comment type="similarity">
    <text evidence="2 6">Belongs to the YIP1 family.</text>
</comment>
<evidence type="ECO:0000256" key="1">
    <source>
        <dbReference type="ARBA" id="ARBA00004141"/>
    </source>
</evidence>
<evidence type="ECO:0000259" key="8">
    <source>
        <dbReference type="Pfam" id="PF04893"/>
    </source>
</evidence>
<protein>
    <recommendedName>
        <fullName evidence="6">Protein YIP</fullName>
    </recommendedName>
</protein>
<gene>
    <name evidence="9" type="ORF">VitviT2T_019308</name>
</gene>
<keyword evidence="5 6" id="KW-0472">Membrane</keyword>
<organism evidence="9 10">
    <name type="scientific">Vitis vinifera</name>
    <name type="common">Grape</name>
    <dbReference type="NCBI Taxonomy" id="29760"/>
    <lineage>
        <taxon>Eukaryota</taxon>
        <taxon>Viridiplantae</taxon>
        <taxon>Streptophyta</taxon>
        <taxon>Embryophyta</taxon>
        <taxon>Tracheophyta</taxon>
        <taxon>Spermatophyta</taxon>
        <taxon>Magnoliopsida</taxon>
        <taxon>eudicotyledons</taxon>
        <taxon>Gunneridae</taxon>
        <taxon>Pentapetalae</taxon>
        <taxon>rosids</taxon>
        <taxon>Vitales</taxon>
        <taxon>Vitaceae</taxon>
        <taxon>Viteae</taxon>
        <taxon>Vitis</taxon>
    </lineage>
</organism>
<dbReference type="Pfam" id="PF04893">
    <property type="entry name" value="Yip1"/>
    <property type="match status" value="1"/>
</dbReference>
<keyword evidence="4 6" id="KW-1133">Transmembrane helix</keyword>
<dbReference type="PANTHER" id="PTHR12822:SF5">
    <property type="entry name" value="PROTEIN YIP"/>
    <property type="match status" value="1"/>
</dbReference>
<evidence type="ECO:0000313" key="9">
    <source>
        <dbReference type="EMBL" id="WKA00998.1"/>
    </source>
</evidence>
<feature type="region of interest" description="Disordered" evidence="7">
    <location>
        <begin position="158"/>
        <end position="182"/>
    </location>
</feature>
<dbReference type="EMBL" id="CP126660">
    <property type="protein sequence ID" value="WKA00998.1"/>
    <property type="molecule type" value="Genomic_DNA"/>
</dbReference>
<sequence length="385" mass="42524">MVYELLFDRALLKTSAGPGSQPCWQKMELREEKVKLRTEKKRREEKVGCLSISSSFTACAGFYPTINPKAIPCPPDYPATMLTMDAICISLDASQDQFLRRGRGHPLAIADHIEDQTGCLKLKQAQEFKPDYTAVVNEEKSIATYEVPEANLQIFPPNNGARGGQGYQTPGSPAEGDGPQQSASNWKGVFSISSYTQYFNVDTDVVLNRLISSLHPIGGDFFSKIDANPDLYGLIWTSTTLIFVIAALGNCATYLTKKQSSSSTTWSFDVGYLNLAACSIYGYALVVPVAFYFLLQYLGSNASLVRFWCLWGYSLFIFILSSVLLIIPVEFLRWLIIVLAGGASACFVALNLRTYIQGNDITLVIVASFVLQMGLALFIKICFFP</sequence>
<evidence type="ECO:0000256" key="4">
    <source>
        <dbReference type="ARBA" id="ARBA00022989"/>
    </source>
</evidence>
<feature type="transmembrane region" description="Helical" evidence="6">
    <location>
        <begin position="272"/>
        <end position="293"/>
    </location>
</feature>
<keyword evidence="3 6" id="KW-0812">Transmembrane</keyword>